<dbReference type="Pfam" id="PF01476">
    <property type="entry name" value="LysM"/>
    <property type="match status" value="2"/>
</dbReference>
<dbReference type="PATRIC" id="fig|84022.6.peg.2857"/>
<dbReference type="InterPro" id="IPR018392">
    <property type="entry name" value="LysM"/>
</dbReference>
<dbReference type="InterPro" id="IPR036779">
    <property type="entry name" value="LysM_dom_sf"/>
</dbReference>
<dbReference type="EMBL" id="CP009687">
    <property type="protein sequence ID" value="AKL96260.1"/>
    <property type="molecule type" value="Genomic_DNA"/>
</dbReference>
<dbReference type="NCBIfam" id="TIGR02899">
    <property type="entry name" value="spore_safA"/>
    <property type="match status" value="1"/>
</dbReference>
<dbReference type="AlphaFoldDB" id="A0A0G3WEH2"/>
<dbReference type="PROSITE" id="PS51782">
    <property type="entry name" value="LYSM"/>
    <property type="match status" value="2"/>
</dbReference>
<dbReference type="PANTHER" id="PTHR33734">
    <property type="entry name" value="LYSM DOMAIN-CONTAINING GPI-ANCHORED PROTEIN 2"/>
    <property type="match status" value="1"/>
</dbReference>
<evidence type="ECO:0000259" key="1">
    <source>
        <dbReference type="PROSITE" id="PS51782"/>
    </source>
</evidence>
<dbReference type="PANTHER" id="PTHR33734:SF22">
    <property type="entry name" value="MEMBRANE-BOUND LYTIC MUREIN TRANSGLYCOSYLASE D"/>
    <property type="match status" value="1"/>
</dbReference>
<dbReference type="GO" id="GO:0008932">
    <property type="term" value="F:lytic endotransglycosylase activity"/>
    <property type="evidence" value="ECO:0007669"/>
    <property type="project" value="TreeGrafter"/>
</dbReference>
<organism evidence="2 3">
    <name type="scientific">Clostridium aceticum</name>
    <dbReference type="NCBI Taxonomy" id="84022"/>
    <lineage>
        <taxon>Bacteria</taxon>
        <taxon>Bacillati</taxon>
        <taxon>Bacillota</taxon>
        <taxon>Clostridia</taxon>
        <taxon>Eubacteriales</taxon>
        <taxon>Clostridiaceae</taxon>
        <taxon>Clostridium</taxon>
    </lineage>
</organism>
<dbReference type="SMART" id="SM00257">
    <property type="entry name" value="LysM"/>
    <property type="match status" value="2"/>
</dbReference>
<evidence type="ECO:0000313" key="3">
    <source>
        <dbReference type="Proteomes" id="UP000035704"/>
    </source>
</evidence>
<sequence>MYPNYGTPNYIAPMMNMQVPGPPACPGGTVYTIQPGDTMFRIANRYGIDLQALIRANPQIPNPNVIYVGQRICIPAIVTPPPPPGVFCPDGTIYIVQRGDTMFNIARRFGVTLQKLIEANPQVPDPNILEVGQRICIPVSDAPLPEGIRRVLLRPERTGILGATAFVSLPDATIWISTFGLPAPSTIDPKLKCYYAWVVNRGADRYYRVTLKDSGAQDIMVGYGDTTGSFVGYDEVIVTAEATTSVDKPTGPVVLRGNITP</sequence>
<proteinExistence type="predicted"/>
<accession>A0A0G3WEH2</accession>
<dbReference type="InterPro" id="IPR014248">
    <property type="entry name" value="Spore_coat_assembly_SafA"/>
</dbReference>
<dbReference type="KEGG" id="cace:CACET_c28150"/>
<name>A0A0G3WEH2_9CLOT</name>
<dbReference type="RefSeq" id="WP_201774951.1">
    <property type="nucleotide sequence ID" value="NZ_CP009687.1"/>
</dbReference>
<protein>
    <submittedName>
        <fullName evidence="2">Spore coat assembly protein SafA</fullName>
    </submittedName>
</protein>
<dbReference type="CDD" id="cd00118">
    <property type="entry name" value="LysM"/>
    <property type="match status" value="2"/>
</dbReference>
<feature type="domain" description="LysM" evidence="1">
    <location>
        <begin position="92"/>
        <end position="137"/>
    </location>
</feature>
<dbReference type="Proteomes" id="UP000035704">
    <property type="component" value="Chromosome"/>
</dbReference>
<keyword evidence="3" id="KW-1185">Reference proteome</keyword>
<dbReference type="Gene3D" id="3.10.350.10">
    <property type="entry name" value="LysM domain"/>
    <property type="match status" value="2"/>
</dbReference>
<reference evidence="2 3" key="1">
    <citation type="submission" date="2014-10" db="EMBL/GenBank/DDBJ databases">
        <title>Genome sequence of Clostridium aceticum DSM 1496.</title>
        <authorList>
            <person name="Poehlein A."/>
            <person name="Schiel-Bengelsdorf B."/>
            <person name="Gottschalk G."/>
            <person name="Duerre P."/>
            <person name="Daniel R."/>
        </authorList>
    </citation>
    <scope>NUCLEOTIDE SEQUENCE [LARGE SCALE GENOMIC DNA]</scope>
    <source>
        <strain evidence="2 3">DSM 1496</strain>
    </source>
</reference>
<dbReference type="SUPFAM" id="SSF54106">
    <property type="entry name" value="LysM domain"/>
    <property type="match status" value="2"/>
</dbReference>
<evidence type="ECO:0000313" key="2">
    <source>
        <dbReference type="EMBL" id="AKL96260.1"/>
    </source>
</evidence>
<feature type="domain" description="LysM" evidence="1">
    <location>
        <begin position="29"/>
        <end position="74"/>
    </location>
</feature>
<gene>
    <name evidence="2" type="primary">safA</name>
    <name evidence="2" type="ORF">CACET_c28150</name>
</gene>
<dbReference type="STRING" id="84022.CACET_c28150"/>